<dbReference type="Gene3D" id="3.10.20.30">
    <property type="match status" value="1"/>
</dbReference>
<dbReference type="PROSITE" id="PS51880">
    <property type="entry name" value="TGS"/>
    <property type="match status" value="1"/>
</dbReference>
<name>A0A915PB35_9BILA</name>
<keyword evidence="11" id="KW-0812">Transmembrane</keyword>
<dbReference type="Pfam" id="PF01926">
    <property type="entry name" value="MMR_HSR1"/>
    <property type="match status" value="1"/>
</dbReference>
<dbReference type="GO" id="GO:0005525">
    <property type="term" value="F:GTP binding"/>
    <property type="evidence" value="ECO:0007669"/>
    <property type="project" value="UniProtKB-KW"/>
</dbReference>
<dbReference type="Gene3D" id="3.40.50.300">
    <property type="entry name" value="P-loop containing nucleotide triphosphate hydrolases"/>
    <property type="match status" value="1"/>
</dbReference>
<dbReference type="InterPro" id="IPR012675">
    <property type="entry name" value="Beta-grasp_dom_sf"/>
</dbReference>
<evidence type="ECO:0000256" key="8">
    <source>
        <dbReference type="ARBA" id="ARBA00023134"/>
    </source>
</evidence>
<dbReference type="CDD" id="cd17230">
    <property type="entry name" value="TGS_DRG1"/>
    <property type="match status" value="1"/>
</dbReference>
<dbReference type="GO" id="GO:0046872">
    <property type="term" value="F:metal ion binding"/>
    <property type="evidence" value="ECO:0007669"/>
    <property type="project" value="UniProtKB-KW"/>
</dbReference>
<dbReference type="NCBIfam" id="TIGR00231">
    <property type="entry name" value="small_GTP"/>
    <property type="match status" value="1"/>
</dbReference>
<dbReference type="InterPro" id="IPR005225">
    <property type="entry name" value="Small_GTP-bd"/>
</dbReference>
<evidence type="ECO:0000256" key="4">
    <source>
        <dbReference type="ARBA" id="ARBA00018029"/>
    </source>
</evidence>
<evidence type="ECO:0000256" key="2">
    <source>
        <dbReference type="ARBA" id="ARBA00010716"/>
    </source>
</evidence>
<feature type="domain" description="OBG-type G" evidence="12">
    <location>
        <begin position="39"/>
        <end position="264"/>
    </location>
</feature>
<comment type="catalytic activity">
    <reaction evidence="10">
        <text>N-acetyl-D-glucosamine 6-phosphate + H2O = D-glucosamine 6-phosphate + acetate</text>
        <dbReference type="Rhea" id="RHEA:22936"/>
        <dbReference type="ChEBI" id="CHEBI:15377"/>
        <dbReference type="ChEBI" id="CHEBI:30089"/>
        <dbReference type="ChEBI" id="CHEBI:57513"/>
        <dbReference type="ChEBI" id="CHEBI:58725"/>
        <dbReference type="EC" id="3.5.1.25"/>
    </reaction>
</comment>
<dbReference type="Pfam" id="PF02824">
    <property type="entry name" value="TGS"/>
    <property type="match status" value="1"/>
</dbReference>
<dbReference type="SUPFAM" id="SSF52540">
    <property type="entry name" value="P-loop containing nucleoside triphosphate hydrolases"/>
    <property type="match status" value="1"/>
</dbReference>
<dbReference type="GO" id="GO:0106279">
    <property type="term" value="P:negative regulation of UDP-N-acetylglucosamine biosynthetic process"/>
    <property type="evidence" value="ECO:0007669"/>
    <property type="project" value="UniProtKB-ARBA"/>
</dbReference>
<organism evidence="14 15">
    <name type="scientific">Meloidogyne floridensis</name>
    <dbReference type="NCBI Taxonomy" id="298350"/>
    <lineage>
        <taxon>Eukaryota</taxon>
        <taxon>Metazoa</taxon>
        <taxon>Ecdysozoa</taxon>
        <taxon>Nematoda</taxon>
        <taxon>Chromadorea</taxon>
        <taxon>Rhabditida</taxon>
        <taxon>Tylenchina</taxon>
        <taxon>Tylenchomorpha</taxon>
        <taxon>Tylenchoidea</taxon>
        <taxon>Meloidogynidae</taxon>
        <taxon>Meloidogyninae</taxon>
        <taxon>Meloidogyne</taxon>
    </lineage>
</organism>
<dbReference type="InterPro" id="IPR045001">
    <property type="entry name" value="DRG"/>
</dbReference>
<dbReference type="InterPro" id="IPR012676">
    <property type="entry name" value="TGS-like"/>
</dbReference>
<dbReference type="InterPro" id="IPR004095">
    <property type="entry name" value="TGS"/>
</dbReference>
<evidence type="ECO:0000256" key="5">
    <source>
        <dbReference type="ARBA" id="ARBA00022723"/>
    </source>
</evidence>
<keyword evidence="6" id="KW-0547">Nucleotide-binding</keyword>
<dbReference type="SUPFAM" id="SSF51556">
    <property type="entry name" value="Metallo-dependent hydrolases"/>
    <property type="match status" value="1"/>
</dbReference>
<evidence type="ECO:0000313" key="15">
    <source>
        <dbReference type="WBParaSite" id="scf7180000423773.g11594"/>
    </source>
</evidence>
<dbReference type="EC" id="3.5.1.25" evidence="3"/>
<evidence type="ECO:0000313" key="14">
    <source>
        <dbReference type="Proteomes" id="UP000887560"/>
    </source>
</evidence>
<dbReference type="InterPro" id="IPR006680">
    <property type="entry name" value="Amidohydro-rel"/>
</dbReference>
<feature type="transmembrane region" description="Helical" evidence="11">
    <location>
        <begin position="20"/>
        <end position="44"/>
    </location>
</feature>
<dbReference type="PROSITE" id="PS00905">
    <property type="entry name" value="GTP1_OBG"/>
    <property type="match status" value="1"/>
</dbReference>
<evidence type="ECO:0000256" key="10">
    <source>
        <dbReference type="ARBA" id="ARBA00047647"/>
    </source>
</evidence>
<dbReference type="InterPro" id="IPR031167">
    <property type="entry name" value="G_OBG"/>
</dbReference>
<keyword evidence="8" id="KW-0342">GTP-binding</keyword>
<dbReference type="Proteomes" id="UP000887560">
    <property type="component" value="Unplaced"/>
</dbReference>
<dbReference type="FunFam" id="3.20.20.140:FF:000023">
    <property type="entry name" value="N-acetylglucosamine-6-phosphate deacetylase"/>
    <property type="match status" value="1"/>
</dbReference>
<dbReference type="FunFam" id="3.10.20.30:FF:000003">
    <property type="entry name" value="Developmentally-regulated GTP-binding protein 1"/>
    <property type="match status" value="1"/>
</dbReference>
<dbReference type="NCBIfam" id="TIGR00221">
    <property type="entry name" value="nagA"/>
    <property type="match status" value="1"/>
</dbReference>
<keyword evidence="9" id="KW-0119">Carbohydrate metabolism</keyword>
<keyword evidence="11" id="KW-0472">Membrane</keyword>
<evidence type="ECO:0000259" key="12">
    <source>
        <dbReference type="PROSITE" id="PS51710"/>
    </source>
</evidence>
<evidence type="ECO:0000259" key="13">
    <source>
        <dbReference type="PROSITE" id="PS51880"/>
    </source>
</evidence>
<dbReference type="InterPro" id="IPR006073">
    <property type="entry name" value="GTP-bd"/>
</dbReference>
<evidence type="ECO:0000256" key="7">
    <source>
        <dbReference type="ARBA" id="ARBA00022801"/>
    </source>
</evidence>
<sequence length="738" mass="82574">MNKIERIKGEKMAIAFYDMFIFPLRISPFCCCLVCWLLTITWLVRFPSVGKSTLLSNISGVHSEVADYEFTTLTTVPGLIRYKGAKIQLLDLPGIIEGAKDGKGRGRQVIAVARTCSLILMVLDVTKPLRHKELLEYELEGFGIRLNKTPPNITFKRKDKGGLNLNCVVTQSELDLDTVKAILAEYRIHNADITLKYDATTEDLIDVIEGNRVYIPCIYVLNKIDQITIEELDILYNIPHCVPISAHHKWNFDDLMEKIWIYLNLIRIYTKPKGQLPDYETPIVLNADKRIMEDLCMKIHKSLAKDFKHALVWGRSVRHTPQSVGKNHLLEDEDVVQSSQLFICNGKVIETTEKPNIFVDCEGLVLAPGFIDIQLNGAFGIDFTQICTENYEENVKENIQKMEIVKNKLLKYGVTSFCPTIITSQQKVYFNCLKLIEKMKTLNNERISARIIGAHFEGPFINPKRAGCHPTEYIIPINNHLEIDLFYSLNSPSKLISNLSIVTLAPELENSEKSIKLLNNKNIRVCIGHSNADMEIGENALNAGATGITHLFCAMAGFHHRKPGIIDLLLSTKKQKSKQIYYGIIADGVHISETSIQLAFCLNPNGAMLVTDGISALGLNEGKHLLGNKIIKVEGRKATVDGTDILAGSVASMIDCIKLFSSCIEKRHENRGFASALKAATYTPANFLGIQQQKGTLIAGNDADFVLIDERRMEIIATFIGGIKCFDSVNLFNGELIE</sequence>
<dbReference type="PROSITE" id="PS51710">
    <property type="entry name" value="G_OBG"/>
    <property type="match status" value="1"/>
</dbReference>
<dbReference type="PRINTS" id="PR00326">
    <property type="entry name" value="GTP1OBG"/>
</dbReference>
<keyword evidence="7" id="KW-0378">Hydrolase</keyword>
<comment type="similarity">
    <text evidence="2">Belongs to the metallo-dependent hydrolases superfamily. NagA family.</text>
</comment>
<dbReference type="FunFam" id="3.40.50.300:FF:001436">
    <property type="entry name" value="Developmentally-regulated GTP-binding protein"/>
    <property type="match status" value="1"/>
</dbReference>
<keyword evidence="5" id="KW-0479">Metal-binding</keyword>
<dbReference type="GO" id="GO:0006044">
    <property type="term" value="P:N-acetylglucosamine metabolic process"/>
    <property type="evidence" value="ECO:0007669"/>
    <property type="project" value="InterPro"/>
</dbReference>
<evidence type="ECO:0000256" key="11">
    <source>
        <dbReference type="SAM" id="Phobius"/>
    </source>
</evidence>
<keyword evidence="11" id="KW-1133">Transmembrane helix</keyword>
<dbReference type="InterPro" id="IPR006074">
    <property type="entry name" value="GTP1-OBG_CS"/>
</dbReference>
<evidence type="ECO:0000256" key="1">
    <source>
        <dbReference type="ARBA" id="ARBA00001968"/>
    </source>
</evidence>
<dbReference type="GO" id="GO:0003924">
    <property type="term" value="F:GTPase activity"/>
    <property type="evidence" value="ECO:0007669"/>
    <property type="project" value="InterPro"/>
</dbReference>
<protein>
    <recommendedName>
        <fullName evidence="4">N-acetylglucosamine-6-phosphate deacetylase</fullName>
        <ecNumber evidence="3">3.5.1.25</ecNumber>
    </recommendedName>
</protein>
<dbReference type="Gene3D" id="3.20.20.140">
    <property type="entry name" value="Metal-dependent hydrolases"/>
    <property type="match status" value="1"/>
</dbReference>
<dbReference type="InterPro" id="IPR032466">
    <property type="entry name" value="Metal_Hydrolase"/>
</dbReference>
<dbReference type="PANTHER" id="PTHR43127">
    <property type="entry name" value="DEVELOPMENTALLY-REGULATED GTP-BINDING PROTEIN 2"/>
    <property type="match status" value="1"/>
</dbReference>
<dbReference type="InterPro" id="IPR003764">
    <property type="entry name" value="GlcNAc_6-P_deAcase"/>
</dbReference>
<dbReference type="WBParaSite" id="scf7180000423773.g11594">
    <property type="protein sequence ID" value="scf7180000423773.g11594"/>
    <property type="gene ID" value="scf7180000423773.g11594"/>
</dbReference>
<dbReference type="Pfam" id="PF16897">
    <property type="entry name" value="MMR_HSR1_Xtn"/>
    <property type="match status" value="1"/>
</dbReference>
<reference evidence="15" key="1">
    <citation type="submission" date="2022-11" db="UniProtKB">
        <authorList>
            <consortium name="WormBaseParasite"/>
        </authorList>
    </citation>
    <scope>IDENTIFICATION</scope>
</reference>
<dbReference type="InterPro" id="IPR011059">
    <property type="entry name" value="Metal-dep_hydrolase_composite"/>
</dbReference>
<dbReference type="AlphaFoldDB" id="A0A915PB35"/>
<dbReference type="InterPro" id="IPR031662">
    <property type="entry name" value="GTP-binding_2"/>
</dbReference>
<evidence type="ECO:0000256" key="3">
    <source>
        <dbReference type="ARBA" id="ARBA00011899"/>
    </source>
</evidence>
<dbReference type="InterPro" id="IPR027417">
    <property type="entry name" value="P-loop_NTPase"/>
</dbReference>
<dbReference type="GO" id="GO:0008448">
    <property type="term" value="F:N-acetylglucosamine-6-phosphate deacetylase activity"/>
    <property type="evidence" value="ECO:0007669"/>
    <property type="project" value="UniProtKB-EC"/>
</dbReference>
<dbReference type="SUPFAM" id="SSF81271">
    <property type="entry name" value="TGS-like"/>
    <property type="match status" value="1"/>
</dbReference>
<accession>A0A915PB35</accession>
<dbReference type="SUPFAM" id="SSF51338">
    <property type="entry name" value="Composite domain of metallo-dependent hydrolases"/>
    <property type="match status" value="1"/>
</dbReference>
<dbReference type="GO" id="GO:0019262">
    <property type="term" value="P:N-acetylneuraminate catabolic process"/>
    <property type="evidence" value="ECO:0007669"/>
    <property type="project" value="UniProtKB-ARBA"/>
</dbReference>
<proteinExistence type="inferred from homology"/>
<evidence type="ECO:0000256" key="6">
    <source>
        <dbReference type="ARBA" id="ARBA00022741"/>
    </source>
</evidence>
<feature type="domain" description="TGS" evidence="13">
    <location>
        <begin position="264"/>
        <end position="340"/>
    </location>
</feature>
<dbReference type="Pfam" id="PF01979">
    <property type="entry name" value="Amidohydro_1"/>
    <property type="match status" value="1"/>
</dbReference>
<comment type="cofactor">
    <cofactor evidence="1">
        <name>a divalent metal cation</name>
        <dbReference type="ChEBI" id="CHEBI:60240"/>
    </cofactor>
</comment>
<dbReference type="CDD" id="cd01896">
    <property type="entry name" value="DRG"/>
    <property type="match status" value="1"/>
</dbReference>
<keyword evidence="14" id="KW-1185">Reference proteome</keyword>
<evidence type="ECO:0000256" key="9">
    <source>
        <dbReference type="ARBA" id="ARBA00023277"/>
    </source>
</evidence>